<organism evidence="1 2">
    <name type="scientific">Pedobacter africanus</name>
    <dbReference type="NCBI Taxonomy" id="151894"/>
    <lineage>
        <taxon>Bacteria</taxon>
        <taxon>Pseudomonadati</taxon>
        <taxon>Bacteroidota</taxon>
        <taxon>Sphingobacteriia</taxon>
        <taxon>Sphingobacteriales</taxon>
        <taxon>Sphingobacteriaceae</taxon>
        <taxon>Pedobacter</taxon>
    </lineage>
</organism>
<gene>
    <name evidence="1" type="ORF">J2X78_000952</name>
</gene>
<dbReference type="EMBL" id="JAVDTF010000001">
    <property type="protein sequence ID" value="MDR6782400.1"/>
    <property type="molecule type" value="Genomic_DNA"/>
</dbReference>
<reference evidence="1" key="1">
    <citation type="submission" date="2023-07" db="EMBL/GenBank/DDBJ databases">
        <title>Sorghum-associated microbial communities from plants grown in Nebraska, USA.</title>
        <authorList>
            <person name="Schachtman D."/>
        </authorList>
    </citation>
    <scope>NUCLEOTIDE SEQUENCE</scope>
    <source>
        <strain evidence="1">2697</strain>
    </source>
</reference>
<accession>A0ACC6KTD0</accession>
<evidence type="ECO:0000313" key="1">
    <source>
        <dbReference type="EMBL" id="MDR6782400.1"/>
    </source>
</evidence>
<dbReference type="Proteomes" id="UP001246858">
    <property type="component" value="Unassembled WGS sequence"/>
</dbReference>
<proteinExistence type="predicted"/>
<sequence length="382" mass="43011">MENNRKRVLIACDSSATLLGFRGKLIAELVKTNEVHVFTPKIYLTSVADQLKALQVTVHENTLNGSNVSIFSDLKYIFQLYKLIQTLKPEIFFPYTFKPVIYGTAIAKICKVNHITPMLTGLGYNFSPQGVKHGLVSHITRFLLKWSLLPSKRLSIIFQNPDDCKTLLRAGVINKQHHTFIVNGSGVDLSAYRYSRPKTRNISFLMISRLINAKGVKEFYEAAKLVQQKFPEIKFKLLGSYDENIDAIDQELYASIKSGKVVEYLGSVDDVRPYIKAASVLVLPSYYGEGVPRCMLEGMAMGRAIITCDSVGCRETINPSDVQPNGFLVPVKNISALASKMEYYIRHTKDILIYGLNGRKFARQKFDVNLINAAMLKIMHLN</sequence>
<evidence type="ECO:0000313" key="2">
    <source>
        <dbReference type="Proteomes" id="UP001246858"/>
    </source>
</evidence>
<keyword evidence="2" id="KW-1185">Reference proteome</keyword>
<name>A0ACC6KTD0_9SPHI</name>
<protein>
    <submittedName>
        <fullName evidence="1">Glycosyltransferase involved in cell wall biosynthesis</fullName>
    </submittedName>
</protein>
<comment type="caution">
    <text evidence="1">The sequence shown here is derived from an EMBL/GenBank/DDBJ whole genome shotgun (WGS) entry which is preliminary data.</text>
</comment>